<dbReference type="EMBL" id="JAOVZO020000015">
    <property type="protein sequence ID" value="MDC8013011.1"/>
    <property type="molecule type" value="Genomic_DNA"/>
</dbReference>
<dbReference type="SUPFAM" id="SSF47413">
    <property type="entry name" value="lambda repressor-like DNA-binding domains"/>
    <property type="match status" value="1"/>
</dbReference>
<gene>
    <name evidence="2" type="ORF">OD750_010690</name>
</gene>
<evidence type="ECO:0000313" key="3">
    <source>
        <dbReference type="Proteomes" id="UP001139971"/>
    </source>
</evidence>
<dbReference type="Proteomes" id="UP001139971">
    <property type="component" value="Unassembled WGS sequence"/>
</dbReference>
<dbReference type="Gene3D" id="3.30.450.180">
    <property type="match status" value="1"/>
</dbReference>
<dbReference type="PANTHER" id="PTHR35010">
    <property type="entry name" value="BLL4672 PROTEIN-RELATED"/>
    <property type="match status" value="1"/>
</dbReference>
<reference evidence="2" key="1">
    <citation type="submission" date="2023-02" db="EMBL/GenBank/DDBJ databases">
        <title>Tahibacter soli sp. nov. isolated from soil.</title>
        <authorList>
            <person name="Baek J.H."/>
            <person name="Lee J.K."/>
            <person name="Choi D.G."/>
            <person name="Jeon C.O."/>
        </authorList>
    </citation>
    <scope>NUCLEOTIDE SEQUENCE</scope>
    <source>
        <strain evidence="2">BL</strain>
    </source>
</reference>
<comment type="caution">
    <text evidence="2">The sequence shown here is derived from an EMBL/GenBank/DDBJ whole genome shotgun (WGS) entry which is preliminary data.</text>
</comment>
<protein>
    <submittedName>
        <fullName evidence="2">Helix-turn-helix domain-containing protein</fullName>
    </submittedName>
</protein>
<dbReference type="RefSeq" id="WP_263544700.1">
    <property type="nucleotide sequence ID" value="NZ_JAOVZO020000015.1"/>
</dbReference>
<dbReference type="Pfam" id="PF17765">
    <property type="entry name" value="MLTR_LBD"/>
    <property type="match status" value="1"/>
</dbReference>
<feature type="domain" description="HTH cro/C1-type" evidence="1">
    <location>
        <begin position="11"/>
        <end position="65"/>
    </location>
</feature>
<dbReference type="AlphaFoldDB" id="A0A9X3YIJ3"/>
<dbReference type="PROSITE" id="PS50943">
    <property type="entry name" value="HTH_CROC1"/>
    <property type="match status" value="1"/>
</dbReference>
<evidence type="ECO:0000259" key="1">
    <source>
        <dbReference type="PROSITE" id="PS50943"/>
    </source>
</evidence>
<dbReference type="GO" id="GO:0003677">
    <property type="term" value="F:DNA binding"/>
    <property type="evidence" value="ECO:0007669"/>
    <property type="project" value="InterPro"/>
</dbReference>
<dbReference type="CDD" id="cd00093">
    <property type="entry name" value="HTH_XRE"/>
    <property type="match status" value="1"/>
</dbReference>
<dbReference type="InterPro" id="IPR001387">
    <property type="entry name" value="Cro/C1-type_HTH"/>
</dbReference>
<dbReference type="SMART" id="SM00530">
    <property type="entry name" value="HTH_XRE"/>
    <property type="match status" value="1"/>
</dbReference>
<sequence length="270" mass="29268">MNTKPHVGTLLRQWRQRRRLSQLDLACLADTSSRHVSFLETGRSRPSRAMLINLADRLDVPLRERNALLIAAGLAPSYAERSLDDPAMAQARAAIDLVLTGHEPYPALAVDRHWHLVAANRMMAPMLAHASQALLTPPVNVLRVSLHPDGVADRIVNYHEWRAHILHRLRHQADATADTALDDLYRELAAYPAPAGAQPADAASLPQTASVVVPLRLASAAGELSLIGTTTVFGTPMDVTLAELAIESFFPADADTAQRLRGLAAQHGIG</sequence>
<organism evidence="2 3">
    <name type="scientific">Tahibacter soli</name>
    <dbReference type="NCBI Taxonomy" id="2983605"/>
    <lineage>
        <taxon>Bacteria</taxon>
        <taxon>Pseudomonadati</taxon>
        <taxon>Pseudomonadota</taxon>
        <taxon>Gammaproteobacteria</taxon>
        <taxon>Lysobacterales</taxon>
        <taxon>Rhodanobacteraceae</taxon>
        <taxon>Tahibacter</taxon>
    </lineage>
</organism>
<accession>A0A9X3YIJ3</accession>
<dbReference type="PANTHER" id="PTHR35010:SF4">
    <property type="entry name" value="BLL5781 PROTEIN"/>
    <property type="match status" value="1"/>
</dbReference>
<dbReference type="InterPro" id="IPR010982">
    <property type="entry name" value="Lambda_DNA-bd_dom_sf"/>
</dbReference>
<keyword evidence="3" id="KW-1185">Reference proteome</keyword>
<dbReference type="Pfam" id="PF13560">
    <property type="entry name" value="HTH_31"/>
    <property type="match status" value="1"/>
</dbReference>
<evidence type="ECO:0000313" key="2">
    <source>
        <dbReference type="EMBL" id="MDC8013011.1"/>
    </source>
</evidence>
<proteinExistence type="predicted"/>
<dbReference type="InterPro" id="IPR041413">
    <property type="entry name" value="MLTR_LBD"/>
</dbReference>
<dbReference type="Gene3D" id="1.10.260.40">
    <property type="entry name" value="lambda repressor-like DNA-binding domains"/>
    <property type="match status" value="1"/>
</dbReference>
<name>A0A9X3YIJ3_9GAMM</name>